<evidence type="ECO:0000313" key="1">
    <source>
        <dbReference type="EMBL" id="EMD65723.1"/>
    </source>
</evidence>
<dbReference type="Proteomes" id="UP000016934">
    <property type="component" value="Unassembled WGS sequence"/>
</dbReference>
<reference evidence="2" key="2">
    <citation type="journal article" date="2013" name="PLoS Genet.">
        <title>Comparative genome structure, secondary metabolite, and effector coding capacity across Cochliobolus pathogens.</title>
        <authorList>
            <person name="Condon B.J."/>
            <person name="Leng Y."/>
            <person name="Wu D."/>
            <person name="Bushley K.E."/>
            <person name="Ohm R.A."/>
            <person name="Otillar R."/>
            <person name="Martin J."/>
            <person name="Schackwitz W."/>
            <person name="Grimwood J."/>
            <person name="MohdZainudin N."/>
            <person name="Xue C."/>
            <person name="Wang R."/>
            <person name="Manning V.A."/>
            <person name="Dhillon B."/>
            <person name="Tu Z.J."/>
            <person name="Steffenson B.J."/>
            <person name="Salamov A."/>
            <person name="Sun H."/>
            <person name="Lowry S."/>
            <person name="LaButti K."/>
            <person name="Han J."/>
            <person name="Copeland A."/>
            <person name="Lindquist E."/>
            <person name="Barry K."/>
            <person name="Schmutz J."/>
            <person name="Baker S.E."/>
            <person name="Ciuffetti L.M."/>
            <person name="Grigoriev I.V."/>
            <person name="Zhong S."/>
            <person name="Turgeon B.G."/>
        </authorList>
    </citation>
    <scope>NUCLEOTIDE SEQUENCE [LARGE SCALE GENOMIC DNA]</scope>
    <source>
        <strain evidence="2">ND90Pr / ATCC 201652</strain>
    </source>
</reference>
<dbReference type="HOGENOM" id="CLU_997504_0_0_1"/>
<dbReference type="EMBL" id="KB445641">
    <property type="protein sequence ID" value="EMD65723.1"/>
    <property type="molecule type" value="Genomic_DNA"/>
</dbReference>
<accession>M2SEM0</accession>
<dbReference type="SUPFAM" id="SSF52058">
    <property type="entry name" value="L domain-like"/>
    <property type="match status" value="1"/>
</dbReference>
<proteinExistence type="predicted"/>
<dbReference type="OrthoDB" id="3801271at2759"/>
<dbReference type="GeneID" id="19133675"/>
<dbReference type="AlphaFoldDB" id="M2SEM0"/>
<dbReference type="RefSeq" id="XP_007698793.1">
    <property type="nucleotide sequence ID" value="XM_007700603.1"/>
</dbReference>
<sequence>MTVHLWLPCQWSPSFLPYSYFIRELSTSTFNHGFSYNPFSSLDSFLAIFLTLATNIETINLTATRAEPLANCREILGISWFDYPVDATQQEQQPFAKLSDLCIAEIKPQGIEAGHTFCMSVMPSVKCLRLPGWGIDGIDLHHDTPLALQHLDLRDVAVSPVHVMRCFFLGQFANLRHLTLDGTQDLRHRLNDLSWFCGTFDYKVLGRRLVQYTPLLEVLEMRMKKDSTITWPFSIGSLVGLTKLHTLRISIDHLVFADGLLNPDPVDPHQILPASLRHL</sequence>
<keyword evidence="2" id="KW-1185">Reference proteome</keyword>
<gene>
    <name evidence="1" type="ORF">COCSADRAFT_189473</name>
</gene>
<name>M2SEM0_COCSN</name>
<organism evidence="1 2">
    <name type="scientific">Cochliobolus sativus (strain ND90Pr / ATCC 201652)</name>
    <name type="common">Common root rot and spot blotch fungus</name>
    <name type="synonym">Bipolaris sorokiniana</name>
    <dbReference type="NCBI Taxonomy" id="665912"/>
    <lineage>
        <taxon>Eukaryota</taxon>
        <taxon>Fungi</taxon>
        <taxon>Dikarya</taxon>
        <taxon>Ascomycota</taxon>
        <taxon>Pezizomycotina</taxon>
        <taxon>Dothideomycetes</taxon>
        <taxon>Pleosporomycetidae</taxon>
        <taxon>Pleosporales</taxon>
        <taxon>Pleosporineae</taxon>
        <taxon>Pleosporaceae</taxon>
        <taxon>Bipolaris</taxon>
    </lineage>
</organism>
<dbReference type="KEGG" id="bsc:COCSADRAFT_189473"/>
<reference evidence="1 2" key="1">
    <citation type="journal article" date="2012" name="PLoS Pathog.">
        <title>Diverse lifestyles and strategies of plant pathogenesis encoded in the genomes of eighteen Dothideomycetes fungi.</title>
        <authorList>
            <person name="Ohm R.A."/>
            <person name="Feau N."/>
            <person name="Henrissat B."/>
            <person name="Schoch C.L."/>
            <person name="Horwitz B.A."/>
            <person name="Barry K.W."/>
            <person name="Condon B.J."/>
            <person name="Copeland A.C."/>
            <person name="Dhillon B."/>
            <person name="Glaser F."/>
            <person name="Hesse C.N."/>
            <person name="Kosti I."/>
            <person name="LaButti K."/>
            <person name="Lindquist E.A."/>
            <person name="Lucas S."/>
            <person name="Salamov A.A."/>
            <person name="Bradshaw R.E."/>
            <person name="Ciuffetti L."/>
            <person name="Hamelin R.C."/>
            <person name="Kema G.H.J."/>
            <person name="Lawrence C."/>
            <person name="Scott J.A."/>
            <person name="Spatafora J.W."/>
            <person name="Turgeon B.G."/>
            <person name="de Wit P.J.G.M."/>
            <person name="Zhong S."/>
            <person name="Goodwin S.B."/>
            <person name="Grigoriev I.V."/>
        </authorList>
    </citation>
    <scope>NUCLEOTIDE SEQUENCE [LARGE SCALE GENOMIC DNA]</scope>
    <source>
        <strain evidence="2">ND90Pr / ATCC 201652</strain>
    </source>
</reference>
<evidence type="ECO:0000313" key="2">
    <source>
        <dbReference type="Proteomes" id="UP000016934"/>
    </source>
</evidence>
<protein>
    <submittedName>
        <fullName evidence="1">Uncharacterized protein</fullName>
    </submittedName>
</protein>